<proteinExistence type="predicted"/>
<accession>A0ABT3EGF0</accession>
<organism evidence="1 2">
    <name type="scientific">Flavobacterium lacisediminis</name>
    <dbReference type="NCBI Taxonomy" id="2989705"/>
    <lineage>
        <taxon>Bacteria</taxon>
        <taxon>Pseudomonadati</taxon>
        <taxon>Bacteroidota</taxon>
        <taxon>Flavobacteriia</taxon>
        <taxon>Flavobacteriales</taxon>
        <taxon>Flavobacteriaceae</taxon>
        <taxon>Flavobacterium</taxon>
    </lineage>
</organism>
<gene>
    <name evidence="1" type="ORF">OJ995_05405</name>
</gene>
<keyword evidence="2" id="KW-1185">Reference proteome</keyword>
<dbReference type="EMBL" id="JAPCIO010000003">
    <property type="protein sequence ID" value="MCW1147651.1"/>
    <property type="molecule type" value="Genomic_DNA"/>
</dbReference>
<name>A0ABT3EGF0_9FLAO</name>
<dbReference type="RefSeq" id="WP_264368505.1">
    <property type="nucleotide sequence ID" value="NZ_JAPCIO010000003.1"/>
</dbReference>
<protein>
    <submittedName>
        <fullName evidence="1">Uncharacterized protein</fullName>
    </submittedName>
</protein>
<dbReference type="Proteomes" id="UP001165677">
    <property type="component" value="Unassembled WGS sequence"/>
</dbReference>
<reference evidence="1" key="1">
    <citation type="submission" date="2022-10" db="EMBL/GenBank/DDBJ databases">
        <title>Flavobacterium sp. nov., a bacterium isolated from lake sediment.</title>
        <authorList>
            <person name="Qu J.-H."/>
        </authorList>
    </citation>
    <scope>NUCLEOTIDE SEQUENCE</scope>
    <source>
        <strain evidence="1">TH16-21</strain>
    </source>
</reference>
<comment type="caution">
    <text evidence="1">The sequence shown here is derived from an EMBL/GenBank/DDBJ whole genome shotgun (WGS) entry which is preliminary data.</text>
</comment>
<evidence type="ECO:0000313" key="1">
    <source>
        <dbReference type="EMBL" id="MCW1147651.1"/>
    </source>
</evidence>
<sequence>MSNNQKGFLIKITEQKEKLFIEYKLLDSVSNKLYQDKKYNRILRKINNIASNPEETKTLEKYIYELNLIKEKYSYYKTDSLLIPFSENGIYYNDFNNLFNTHKDVLINKRKPHIVLDSNRNMSFTLKTKDQIQIIAIPSPTEKSHPILISFLKNTFDLYRKQKQNDFLKEEYIYNY</sequence>
<evidence type="ECO:0000313" key="2">
    <source>
        <dbReference type="Proteomes" id="UP001165677"/>
    </source>
</evidence>